<name>A0AA40IRI6_CLONO</name>
<comment type="caution">
    <text evidence="1">The sequence shown here is derived from an EMBL/GenBank/DDBJ whole genome shotgun (WGS) entry which is preliminary data.</text>
</comment>
<evidence type="ECO:0000313" key="2">
    <source>
        <dbReference type="Proteomes" id="UP000027770"/>
    </source>
</evidence>
<dbReference type="RefSeq" id="WP_187291563.1">
    <property type="nucleotide sequence ID" value="NZ_CM003350.1"/>
</dbReference>
<evidence type="ECO:0000313" key="1">
    <source>
        <dbReference type="EMBL" id="KEI11468.1"/>
    </source>
</evidence>
<protein>
    <submittedName>
        <fullName evidence="1">Uncharacterized protein</fullName>
    </submittedName>
</protein>
<dbReference type="Proteomes" id="UP000027770">
    <property type="component" value="Plasmid p2Cn27606"/>
</dbReference>
<gene>
    <name evidence="1" type="ORF">Z959_p0031</name>
</gene>
<organism evidence="1 2">
    <name type="scientific">Clostridium novyi B str. ATCC 27606</name>
    <dbReference type="NCBI Taxonomy" id="1443123"/>
    <lineage>
        <taxon>Bacteria</taxon>
        <taxon>Bacillati</taxon>
        <taxon>Bacillota</taxon>
        <taxon>Clostridia</taxon>
        <taxon>Eubacteriales</taxon>
        <taxon>Clostridiaceae</taxon>
        <taxon>Clostridium</taxon>
    </lineage>
</organism>
<accession>A0AA40IRI6</accession>
<keyword evidence="2" id="KW-1185">Reference proteome</keyword>
<reference evidence="2" key="1">
    <citation type="journal article" date="2014" name="PLoS ONE">
        <title>Plasmidome interchange between Clostridium botulinum, Clostridium novyi and Clostridium haemolyticum converts strains of independent lineages into distinctly different pathogens.</title>
        <authorList>
            <person name="Skarin H."/>
            <person name="Segerman B."/>
        </authorList>
    </citation>
    <scope>NUCLEOTIDE SEQUENCE [LARGE SCALE GENOMIC DNA]</scope>
    <source>
        <strain evidence="2">ATCC 27606</strain>
    </source>
</reference>
<proteinExistence type="predicted"/>
<dbReference type="AlphaFoldDB" id="A0AA40IRI6"/>
<dbReference type="EMBL" id="JENW01000167">
    <property type="protein sequence ID" value="KEI11468.1"/>
    <property type="molecule type" value="Genomic_DNA"/>
</dbReference>
<sequence length="58" mass="6891">MDRWDIYEVLKNNKDIKIKEIEETNSQEVKEGVIEFLLMKNHTSLKIQRSGQIVTTQK</sequence>
<keyword evidence="1" id="KW-0614">Plasmid</keyword>
<geneLocation type="plasmid" evidence="1 2">
    <name>p2Cn27606</name>
</geneLocation>